<dbReference type="Gramene" id="EOY19371">
    <property type="protein sequence ID" value="EOY19371"/>
    <property type="gene ID" value="TCM_044470"/>
</dbReference>
<dbReference type="EMBL" id="CM001888">
    <property type="protein sequence ID" value="EOY19371.1"/>
    <property type="molecule type" value="Genomic_DNA"/>
</dbReference>
<accession>A0A061FQL6</accession>
<dbReference type="Proteomes" id="UP000026915">
    <property type="component" value="Chromosome 10"/>
</dbReference>
<dbReference type="AlphaFoldDB" id="A0A061FQL6"/>
<evidence type="ECO:0000256" key="1">
    <source>
        <dbReference type="SAM" id="SignalP"/>
    </source>
</evidence>
<proteinExistence type="predicted"/>
<keyword evidence="1" id="KW-0732">Signal</keyword>
<gene>
    <name evidence="2" type="ORF">TCM_044470</name>
</gene>
<sequence length="72" mass="8432">MSKARRRLRTFWSSMIGLCWWLIQGGASPRSLVEQVLGQGARKVTVEEILWFVWRIGFYCCSRDDMAMFILS</sequence>
<feature type="signal peptide" evidence="1">
    <location>
        <begin position="1"/>
        <end position="27"/>
    </location>
</feature>
<organism evidence="2 3">
    <name type="scientific">Theobroma cacao</name>
    <name type="common">Cacao</name>
    <name type="synonym">Cocoa</name>
    <dbReference type="NCBI Taxonomy" id="3641"/>
    <lineage>
        <taxon>Eukaryota</taxon>
        <taxon>Viridiplantae</taxon>
        <taxon>Streptophyta</taxon>
        <taxon>Embryophyta</taxon>
        <taxon>Tracheophyta</taxon>
        <taxon>Spermatophyta</taxon>
        <taxon>Magnoliopsida</taxon>
        <taxon>eudicotyledons</taxon>
        <taxon>Gunneridae</taxon>
        <taxon>Pentapetalae</taxon>
        <taxon>rosids</taxon>
        <taxon>malvids</taxon>
        <taxon>Malvales</taxon>
        <taxon>Malvaceae</taxon>
        <taxon>Byttnerioideae</taxon>
        <taxon>Theobroma</taxon>
    </lineage>
</organism>
<feature type="chain" id="PRO_5001602806" description="Secreted protein" evidence="1">
    <location>
        <begin position="28"/>
        <end position="72"/>
    </location>
</feature>
<dbReference type="HOGENOM" id="CLU_2727293_0_0_1"/>
<keyword evidence="3" id="KW-1185">Reference proteome</keyword>
<protein>
    <recommendedName>
        <fullName evidence="4">Secreted protein</fullName>
    </recommendedName>
</protein>
<evidence type="ECO:0000313" key="3">
    <source>
        <dbReference type="Proteomes" id="UP000026915"/>
    </source>
</evidence>
<dbReference type="InParanoid" id="A0A061FQL6"/>
<evidence type="ECO:0008006" key="4">
    <source>
        <dbReference type="Google" id="ProtNLM"/>
    </source>
</evidence>
<reference evidence="2 3" key="1">
    <citation type="journal article" date="2013" name="Genome Biol.">
        <title>The genome sequence of the most widely cultivated cacao type and its use to identify candidate genes regulating pod color.</title>
        <authorList>
            <person name="Motamayor J.C."/>
            <person name="Mockaitis K."/>
            <person name="Schmutz J."/>
            <person name="Haiminen N."/>
            <person name="Iii D.L."/>
            <person name="Cornejo O."/>
            <person name="Findley S.D."/>
            <person name="Zheng P."/>
            <person name="Utro F."/>
            <person name="Royaert S."/>
            <person name="Saski C."/>
            <person name="Jenkins J."/>
            <person name="Podicheti R."/>
            <person name="Zhao M."/>
            <person name="Scheffler B.E."/>
            <person name="Stack J.C."/>
            <person name="Feltus F.A."/>
            <person name="Mustiga G.M."/>
            <person name="Amores F."/>
            <person name="Phillips W."/>
            <person name="Marelli J.P."/>
            <person name="May G.D."/>
            <person name="Shapiro H."/>
            <person name="Ma J."/>
            <person name="Bustamante C.D."/>
            <person name="Schnell R.J."/>
            <person name="Main D."/>
            <person name="Gilbert D."/>
            <person name="Parida L."/>
            <person name="Kuhn D.N."/>
        </authorList>
    </citation>
    <scope>NUCLEOTIDE SEQUENCE [LARGE SCALE GENOMIC DNA]</scope>
    <source>
        <strain evidence="3">cv. Matina 1-6</strain>
    </source>
</reference>
<name>A0A061FQL6_THECC</name>
<evidence type="ECO:0000313" key="2">
    <source>
        <dbReference type="EMBL" id="EOY19371.1"/>
    </source>
</evidence>